<evidence type="ECO:0000256" key="1">
    <source>
        <dbReference type="ARBA" id="ARBA00004442"/>
    </source>
</evidence>
<sequence>MKRIIYIVIFLVSFTSCNDYLDVEPKGQIIANSLEDYEFLLSSTSFYNVTGFPFILSDDFFSTTIPLAAPDNYAAFLWEDYFYNSTEDDINWNLEYEKIFLANTIVEGVNELGANTLLGKQIKAEALFHRSYTLFSLVNTYAKHYNAATAATDPGVPIFLETNLETDSYTRSSVKDVYDLIISDMEAIVDDLPDSQDNKVRPDIASGYGFLSRVYLYKGEFEKAKNAANVALSYNDRFHDLREEPFASTFQDYKEGYINKTISWGFVLMKISPETKEEVYSDPTDLRFSQNFYDFGPTSLIFRGYVASFHGPSTPEMYLIKAEVDARTNNIEGALENINTVREYRFMEADYAPITQGEVTDVFDLLISERRKELMFKGHRWFDVKRWNAEGLTNISFERKDVEGNIVATLPANDDNWVIAIPRKVISDYNPSLEQNPR</sequence>
<keyword evidence="5" id="KW-0998">Cell outer membrane</keyword>
<evidence type="ECO:0000259" key="6">
    <source>
        <dbReference type="Pfam" id="PF07980"/>
    </source>
</evidence>
<dbReference type="InterPro" id="IPR011990">
    <property type="entry name" value="TPR-like_helical_dom_sf"/>
</dbReference>
<evidence type="ECO:0000313" key="9">
    <source>
        <dbReference type="Proteomes" id="UP001231197"/>
    </source>
</evidence>
<feature type="domain" description="RagB/SusD" evidence="6">
    <location>
        <begin position="316"/>
        <end position="401"/>
    </location>
</feature>
<dbReference type="PROSITE" id="PS51257">
    <property type="entry name" value="PROKAR_LIPOPROTEIN"/>
    <property type="match status" value="1"/>
</dbReference>
<evidence type="ECO:0000256" key="4">
    <source>
        <dbReference type="ARBA" id="ARBA00023136"/>
    </source>
</evidence>
<feature type="domain" description="SusD-like N-terminal" evidence="7">
    <location>
        <begin position="56"/>
        <end position="216"/>
    </location>
</feature>
<dbReference type="EMBL" id="JASDDK010000004">
    <property type="protein sequence ID" value="MDN3493388.1"/>
    <property type="molecule type" value="Genomic_DNA"/>
</dbReference>
<gene>
    <name evidence="8" type="ORF">QMA06_11710</name>
</gene>
<dbReference type="Gene3D" id="1.25.40.390">
    <property type="match status" value="2"/>
</dbReference>
<dbReference type="RefSeq" id="WP_290207048.1">
    <property type="nucleotide sequence ID" value="NZ_JASDDK010000004.1"/>
</dbReference>
<keyword evidence="3" id="KW-0732">Signal</keyword>
<proteinExistence type="inferred from homology"/>
<comment type="similarity">
    <text evidence="2">Belongs to the SusD family.</text>
</comment>
<dbReference type="Pfam" id="PF07980">
    <property type="entry name" value="SusD_RagB"/>
    <property type="match status" value="1"/>
</dbReference>
<dbReference type="Proteomes" id="UP001231197">
    <property type="component" value="Unassembled WGS sequence"/>
</dbReference>
<reference evidence="8 9" key="1">
    <citation type="journal article" date="2023" name="Int. J. Syst. Evol. Microbiol.">
        <title>Winogradskyella bathintestinalis sp. nov., isolated from the intestine of the deep-sea loosejaw dragonfish, Malacosteus niger.</title>
        <authorList>
            <person name="Uniacke-Lowe S."/>
            <person name="Johnson C.N."/>
            <person name="Stanton C."/>
            <person name="Hill C."/>
            <person name="Ross P."/>
        </authorList>
    </citation>
    <scope>NUCLEOTIDE SEQUENCE [LARGE SCALE GENOMIC DNA]</scope>
    <source>
        <strain evidence="8 9">APC 3343</strain>
    </source>
</reference>
<name>A0ABT7ZXB9_9FLAO</name>
<evidence type="ECO:0000313" key="8">
    <source>
        <dbReference type="EMBL" id="MDN3493388.1"/>
    </source>
</evidence>
<evidence type="ECO:0000256" key="5">
    <source>
        <dbReference type="ARBA" id="ARBA00023237"/>
    </source>
</evidence>
<protein>
    <submittedName>
        <fullName evidence="8">RagB/SusD family nutrient uptake outer membrane protein</fullName>
    </submittedName>
</protein>
<accession>A0ABT7ZXB9</accession>
<keyword evidence="4" id="KW-0472">Membrane</keyword>
<keyword evidence="9" id="KW-1185">Reference proteome</keyword>
<dbReference type="Pfam" id="PF14322">
    <property type="entry name" value="SusD-like_3"/>
    <property type="match status" value="1"/>
</dbReference>
<evidence type="ECO:0000256" key="2">
    <source>
        <dbReference type="ARBA" id="ARBA00006275"/>
    </source>
</evidence>
<organism evidence="8 9">
    <name type="scientific">Winogradskyella bathintestinalis</name>
    <dbReference type="NCBI Taxonomy" id="3035208"/>
    <lineage>
        <taxon>Bacteria</taxon>
        <taxon>Pseudomonadati</taxon>
        <taxon>Bacteroidota</taxon>
        <taxon>Flavobacteriia</taxon>
        <taxon>Flavobacteriales</taxon>
        <taxon>Flavobacteriaceae</taxon>
        <taxon>Winogradskyella</taxon>
    </lineage>
</organism>
<evidence type="ECO:0000256" key="3">
    <source>
        <dbReference type="ARBA" id="ARBA00022729"/>
    </source>
</evidence>
<comment type="caution">
    <text evidence="8">The sequence shown here is derived from an EMBL/GenBank/DDBJ whole genome shotgun (WGS) entry which is preliminary data.</text>
</comment>
<comment type="subcellular location">
    <subcellularLocation>
        <location evidence="1">Cell outer membrane</location>
    </subcellularLocation>
</comment>
<dbReference type="SUPFAM" id="SSF48452">
    <property type="entry name" value="TPR-like"/>
    <property type="match status" value="1"/>
</dbReference>
<evidence type="ECO:0000259" key="7">
    <source>
        <dbReference type="Pfam" id="PF14322"/>
    </source>
</evidence>
<dbReference type="InterPro" id="IPR012944">
    <property type="entry name" value="SusD_RagB_dom"/>
</dbReference>
<dbReference type="InterPro" id="IPR033985">
    <property type="entry name" value="SusD-like_N"/>
</dbReference>